<evidence type="ECO:0000313" key="6">
    <source>
        <dbReference type="EMBL" id="QTD48972.1"/>
    </source>
</evidence>
<dbReference type="Gene3D" id="3.40.50.880">
    <property type="match status" value="1"/>
</dbReference>
<dbReference type="GO" id="GO:0005737">
    <property type="term" value="C:cytoplasm"/>
    <property type="evidence" value="ECO:0007669"/>
    <property type="project" value="TreeGrafter"/>
</dbReference>
<evidence type="ECO:0000256" key="2">
    <source>
        <dbReference type="ARBA" id="ARBA00023239"/>
    </source>
</evidence>
<comment type="similarity">
    <text evidence="3">Belongs to the peptidase C56 family. HSP31-like subfamily.</text>
</comment>
<dbReference type="InterPro" id="IPR029062">
    <property type="entry name" value="Class_I_gatase-like"/>
</dbReference>
<dbReference type="GO" id="GO:0019172">
    <property type="term" value="F:glyoxalase III activity"/>
    <property type="evidence" value="ECO:0007669"/>
    <property type="project" value="TreeGrafter"/>
</dbReference>
<keyword evidence="4" id="KW-0472">Membrane</keyword>
<dbReference type="EMBL" id="CP071793">
    <property type="protein sequence ID" value="QTD48972.1"/>
    <property type="molecule type" value="Genomic_DNA"/>
</dbReference>
<feature type="transmembrane region" description="Helical" evidence="4">
    <location>
        <begin position="325"/>
        <end position="349"/>
    </location>
</feature>
<evidence type="ECO:0000256" key="4">
    <source>
        <dbReference type="SAM" id="Phobius"/>
    </source>
</evidence>
<dbReference type="PANTHER" id="PTHR48094:SF11">
    <property type="entry name" value="GLUTATHIONE-INDEPENDENT GLYOXALASE HSP31-RELATED"/>
    <property type="match status" value="1"/>
</dbReference>
<evidence type="ECO:0000256" key="1">
    <source>
        <dbReference type="ARBA" id="ARBA00023016"/>
    </source>
</evidence>
<dbReference type="Pfam" id="PF01965">
    <property type="entry name" value="DJ-1_PfpI"/>
    <property type="match status" value="1"/>
</dbReference>
<keyword evidence="4" id="KW-1133">Transmembrane helix</keyword>
<dbReference type="SUPFAM" id="SSF52317">
    <property type="entry name" value="Class I glutamine amidotransferase-like"/>
    <property type="match status" value="1"/>
</dbReference>
<evidence type="ECO:0000259" key="5">
    <source>
        <dbReference type="Pfam" id="PF01965"/>
    </source>
</evidence>
<dbReference type="AlphaFoldDB" id="A0A8A4TIJ6"/>
<evidence type="ECO:0000313" key="7">
    <source>
        <dbReference type="Proteomes" id="UP000663929"/>
    </source>
</evidence>
<dbReference type="CDD" id="cd03141">
    <property type="entry name" value="GATase1_Hsp31_like"/>
    <property type="match status" value="1"/>
</dbReference>
<dbReference type="KEGG" id="scor:J3U87_25590"/>
<dbReference type="RefSeq" id="WP_237378621.1">
    <property type="nucleotide sequence ID" value="NZ_CP071793.1"/>
</dbReference>
<dbReference type="GO" id="GO:0019243">
    <property type="term" value="P:methylglyoxal catabolic process to D-lactate via S-lactoyl-glutathione"/>
    <property type="evidence" value="ECO:0007669"/>
    <property type="project" value="TreeGrafter"/>
</dbReference>
<sequence>MKICVLALFATALFGQVPRDVFPEPATEYRGKILAVVSSTGVNPNSGKSIGYELTELSRAWYLFEANGYEVEVASPKGGPAPAVMDDEDMTDLDNGFLADPAVKAKLDHTHRMDQIDPGDYRAIYFVGGKGAFFDFPDDPHIQKAVADIYENGGVVSAVCHGPAALVNVKLTDDSYLIEGMKISSFTNKEELLLNKKAEAVYPFLLEDRLIERGAVFEQAPLFLNNSSVDGRLVTGQNPWSTWAVAENTIRALGHEPVPRIRTANEVTVETIAALRSRDLKAAHSVKQGSEKFDHVFLASYTVATIIDGDAATTLDLIRLSDYTWVWVVAVLTPLALAVGAFLLVRMLFRKTVTVIRKRREAAPI</sequence>
<protein>
    <submittedName>
        <fullName evidence="6">Type 1 glutamine amidotransferase domain-containing protein</fullName>
    </submittedName>
</protein>
<keyword evidence="6" id="KW-0315">Glutamine amidotransferase</keyword>
<feature type="domain" description="DJ-1/PfpI" evidence="5">
    <location>
        <begin position="51"/>
        <end position="241"/>
    </location>
</feature>
<accession>A0A8A4TIJ6</accession>
<reference evidence="6" key="1">
    <citation type="submission" date="2021-03" db="EMBL/GenBank/DDBJ databases">
        <title>Acanthopleuribacteraceae sp. M133.</title>
        <authorList>
            <person name="Wang G."/>
        </authorList>
    </citation>
    <scope>NUCLEOTIDE SEQUENCE</scope>
    <source>
        <strain evidence="6">M133</strain>
    </source>
</reference>
<evidence type="ECO:0000256" key="3">
    <source>
        <dbReference type="ARBA" id="ARBA00038493"/>
    </source>
</evidence>
<dbReference type="PANTHER" id="PTHR48094">
    <property type="entry name" value="PROTEIN/NUCLEIC ACID DEGLYCASE DJ-1-RELATED"/>
    <property type="match status" value="1"/>
</dbReference>
<dbReference type="InterPro" id="IPR050325">
    <property type="entry name" value="Prot/Nucl_acid_deglycase"/>
</dbReference>
<dbReference type="InterPro" id="IPR002818">
    <property type="entry name" value="DJ-1/PfpI"/>
</dbReference>
<proteinExistence type="inferred from homology"/>
<keyword evidence="2" id="KW-0456">Lyase</keyword>
<name>A0A8A4TIJ6_SULCO</name>
<dbReference type="Proteomes" id="UP000663929">
    <property type="component" value="Chromosome"/>
</dbReference>
<gene>
    <name evidence="6" type="ORF">J3U87_25590</name>
</gene>
<keyword evidence="4" id="KW-0812">Transmembrane</keyword>
<keyword evidence="7" id="KW-1185">Reference proteome</keyword>
<organism evidence="6 7">
    <name type="scientific">Sulfidibacter corallicola</name>
    <dbReference type="NCBI Taxonomy" id="2818388"/>
    <lineage>
        <taxon>Bacteria</taxon>
        <taxon>Pseudomonadati</taxon>
        <taxon>Acidobacteriota</taxon>
        <taxon>Holophagae</taxon>
        <taxon>Acanthopleuribacterales</taxon>
        <taxon>Acanthopleuribacteraceae</taxon>
        <taxon>Sulfidibacter</taxon>
    </lineage>
</organism>
<keyword evidence="1" id="KW-0346">Stress response</keyword>